<feature type="compositionally biased region" description="Polar residues" evidence="1">
    <location>
        <begin position="163"/>
        <end position="173"/>
    </location>
</feature>
<evidence type="ECO:0008006" key="4">
    <source>
        <dbReference type="Google" id="ProtNLM"/>
    </source>
</evidence>
<feature type="region of interest" description="Disordered" evidence="1">
    <location>
        <begin position="149"/>
        <end position="173"/>
    </location>
</feature>
<name>A0A221W5U9_9PSEU</name>
<keyword evidence="3" id="KW-1185">Reference proteome</keyword>
<dbReference type="KEGG" id="ahg:AHOG_17965"/>
<sequence length="173" mass="18447">MDTAGQWSPEASSLIQDANEGILSAKTELNAYWSGRAAESFNTYIDHISDTIDSTQGIMRNMAALMGDLRTTVDETYCKGLEFIKTCATGVLDAAGSAAQNWYTLWGAVCGAILEALSAFAAATIELLQEAIRTMGEYALTGRALGEEASQLHTPDPLPPNATQPGNWQVNPA</sequence>
<evidence type="ECO:0000256" key="1">
    <source>
        <dbReference type="SAM" id="MobiDB-lite"/>
    </source>
</evidence>
<organism evidence="2 3">
    <name type="scientific">Actinoalloteichus hoggarensis</name>
    <dbReference type="NCBI Taxonomy" id="1470176"/>
    <lineage>
        <taxon>Bacteria</taxon>
        <taxon>Bacillati</taxon>
        <taxon>Actinomycetota</taxon>
        <taxon>Actinomycetes</taxon>
        <taxon>Pseudonocardiales</taxon>
        <taxon>Pseudonocardiaceae</taxon>
        <taxon>Actinoalloteichus</taxon>
    </lineage>
</organism>
<dbReference type="EMBL" id="CP022521">
    <property type="protein sequence ID" value="ASO21218.1"/>
    <property type="molecule type" value="Genomic_DNA"/>
</dbReference>
<evidence type="ECO:0000313" key="2">
    <source>
        <dbReference type="EMBL" id="ASO21218.1"/>
    </source>
</evidence>
<accession>A0A221W5U9</accession>
<dbReference type="Proteomes" id="UP000204221">
    <property type="component" value="Chromosome"/>
</dbReference>
<dbReference type="AlphaFoldDB" id="A0A221W5U9"/>
<evidence type="ECO:0000313" key="3">
    <source>
        <dbReference type="Proteomes" id="UP000204221"/>
    </source>
</evidence>
<gene>
    <name evidence="2" type="ORF">AHOG_17965</name>
</gene>
<proteinExistence type="predicted"/>
<protein>
    <recommendedName>
        <fullName evidence="4">Proteins of 100 residues with WXG</fullName>
    </recommendedName>
</protein>
<reference evidence="2 3" key="1">
    <citation type="submission" date="2017-07" db="EMBL/GenBank/DDBJ databases">
        <title>Complete genome sequence of Actinoalloteichus hoggarensis DSM 45943, type strain of Actinoalloteichus hoggarensis.</title>
        <authorList>
            <person name="Ruckert C."/>
            <person name="Nouioui I."/>
            <person name="Willmese J."/>
            <person name="van Wezel G."/>
            <person name="Klenk H.-P."/>
            <person name="Kalinowski J."/>
            <person name="Zotchev S.B."/>
        </authorList>
    </citation>
    <scope>NUCLEOTIDE SEQUENCE [LARGE SCALE GENOMIC DNA]</scope>
    <source>
        <strain evidence="2 3">DSM 45943</strain>
    </source>
</reference>